<dbReference type="EMBL" id="SMAL01000003">
    <property type="protein sequence ID" value="TCT15692.1"/>
    <property type="molecule type" value="Genomic_DNA"/>
</dbReference>
<dbReference type="NCBIfam" id="TIGR02138">
    <property type="entry name" value="phosphate_pstC"/>
    <property type="match status" value="1"/>
</dbReference>
<dbReference type="PANTHER" id="PTHR30425">
    <property type="entry name" value="PHOSPHATE TRANSPORT SYSTEM PERMEASE PROTEIN PST"/>
    <property type="match status" value="1"/>
</dbReference>
<proteinExistence type="inferred from homology"/>
<evidence type="ECO:0000256" key="10">
    <source>
        <dbReference type="RuleBase" id="RU363054"/>
    </source>
</evidence>
<dbReference type="Pfam" id="PF00528">
    <property type="entry name" value="BPD_transp_1"/>
    <property type="match status" value="1"/>
</dbReference>
<organism evidence="12 13">
    <name type="scientific">Natranaerovirga pectinivora</name>
    <dbReference type="NCBI Taxonomy" id="682400"/>
    <lineage>
        <taxon>Bacteria</taxon>
        <taxon>Bacillati</taxon>
        <taxon>Bacillota</taxon>
        <taxon>Clostridia</taxon>
        <taxon>Lachnospirales</taxon>
        <taxon>Natranaerovirgaceae</taxon>
        <taxon>Natranaerovirga</taxon>
    </lineage>
</organism>
<comment type="caution">
    <text evidence="12">The sequence shown here is derived from an EMBL/GenBank/DDBJ whole genome shotgun (WGS) entry which is preliminary data.</text>
</comment>
<gene>
    <name evidence="12" type="ORF">EDC18_103403</name>
</gene>
<keyword evidence="13" id="KW-1185">Reference proteome</keyword>
<keyword evidence="6 9" id="KW-0812">Transmembrane</keyword>
<dbReference type="PANTHER" id="PTHR30425:SF1">
    <property type="entry name" value="PHOSPHATE TRANSPORT SYSTEM PERMEASE PROTEIN PSTC"/>
    <property type="match status" value="1"/>
</dbReference>
<dbReference type="SUPFAM" id="SSF161098">
    <property type="entry name" value="MetI-like"/>
    <property type="match status" value="1"/>
</dbReference>
<evidence type="ECO:0000256" key="4">
    <source>
        <dbReference type="ARBA" id="ARBA00022475"/>
    </source>
</evidence>
<dbReference type="GO" id="GO:0006817">
    <property type="term" value="P:phosphate ion transport"/>
    <property type="evidence" value="ECO:0007669"/>
    <property type="project" value="UniProtKB-KW"/>
</dbReference>
<feature type="domain" description="ABC transmembrane type-1" evidence="11">
    <location>
        <begin position="112"/>
        <end position="322"/>
    </location>
</feature>
<name>A0A4R3MLV9_9FIRM</name>
<evidence type="ECO:0000313" key="13">
    <source>
        <dbReference type="Proteomes" id="UP000294902"/>
    </source>
</evidence>
<keyword evidence="3 9" id="KW-0813">Transport</keyword>
<comment type="caution">
    <text evidence="10">Lacks conserved residue(s) required for the propagation of feature annotation.</text>
</comment>
<dbReference type="GO" id="GO:0005315">
    <property type="term" value="F:phosphate transmembrane transporter activity"/>
    <property type="evidence" value="ECO:0007669"/>
    <property type="project" value="InterPro"/>
</dbReference>
<dbReference type="GO" id="GO:0005886">
    <property type="term" value="C:plasma membrane"/>
    <property type="evidence" value="ECO:0007669"/>
    <property type="project" value="UniProtKB-SubCell"/>
</dbReference>
<evidence type="ECO:0000313" key="12">
    <source>
        <dbReference type="EMBL" id="TCT15692.1"/>
    </source>
</evidence>
<evidence type="ECO:0000256" key="6">
    <source>
        <dbReference type="ARBA" id="ARBA00022692"/>
    </source>
</evidence>
<protein>
    <recommendedName>
        <fullName evidence="10">Phosphate transport system permease protein</fullName>
    </recommendedName>
</protein>
<evidence type="ECO:0000256" key="7">
    <source>
        <dbReference type="ARBA" id="ARBA00022989"/>
    </source>
</evidence>
<dbReference type="InterPro" id="IPR011864">
    <property type="entry name" value="Phosphate_PstC"/>
</dbReference>
<comment type="subcellular location">
    <subcellularLocation>
        <location evidence="1 9">Cell membrane</location>
        <topology evidence="1 9">Multi-pass membrane protein</topology>
    </subcellularLocation>
</comment>
<sequence>MDYNEKIEPIEEAIESIKLKKAIFNKRKIKNKSKDMTINKKRERYEFIAEKIFFLCAFIAVFSVIAISIFVFYKGLQPFFATNEEGKYSFLRFVTGLEWRVYNNNFGVLYMMIGSVLASTGAILIGVPVGLFTAVFISELAPNSVVKVIKPAVEILAGIPSVLYGVFGLGIIVPSIMRISPQSRGQSLLAVIIVLSIMILPTVIAISETALRSVPKAYREGSLALGASKTTTIFKVTIPSAKSGILAGVVLGIGRAIGETMAVMLVAGNPEAGIPLSIFDQIRPLTTNIAMEMGYATGLHQQMLFATGVVLFMFIILLNLVLNKITSKAGDK</sequence>
<dbReference type="AlphaFoldDB" id="A0A4R3MLV9"/>
<dbReference type="InterPro" id="IPR000515">
    <property type="entry name" value="MetI-like"/>
</dbReference>
<comment type="function">
    <text evidence="10">Part of the binding-protein-dependent transport system for phosphate; probably responsible for the translocation of the substrate across the membrane.</text>
</comment>
<evidence type="ECO:0000256" key="1">
    <source>
        <dbReference type="ARBA" id="ARBA00004651"/>
    </source>
</evidence>
<evidence type="ECO:0000256" key="2">
    <source>
        <dbReference type="ARBA" id="ARBA00007069"/>
    </source>
</evidence>
<feature type="transmembrane region" description="Helical" evidence="9">
    <location>
        <begin position="52"/>
        <end position="73"/>
    </location>
</feature>
<evidence type="ECO:0000256" key="5">
    <source>
        <dbReference type="ARBA" id="ARBA00022592"/>
    </source>
</evidence>
<dbReference type="CDD" id="cd06261">
    <property type="entry name" value="TM_PBP2"/>
    <property type="match status" value="1"/>
</dbReference>
<accession>A0A4R3MLV9</accession>
<dbReference type="InterPro" id="IPR051124">
    <property type="entry name" value="Phosphate_Transport_Permease"/>
</dbReference>
<dbReference type="Proteomes" id="UP000294902">
    <property type="component" value="Unassembled WGS sequence"/>
</dbReference>
<dbReference type="InterPro" id="IPR035906">
    <property type="entry name" value="MetI-like_sf"/>
</dbReference>
<feature type="transmembrane region" description="Helical" evidence="9">
    <location>
        <begin position="303"/>
        <end position="322"/>
    </location>
</feature>
<evidence type="ECO:0000256" key="3">
    <source>
        <dbReference type="ARBA" id="ARBA00022448"/>
    </source>
</evidence>
<keyword evidence="5 10" id="KW-0592">Phosphate transport</keyword>
<comment type="similarity">
    <text evidence="2 10">Belongs to the binding-protein-dependent transport system permease family. CysTW subfamily.</text>
</comment>
<dbReference type="Gene3D" id="1.10.3720.10">
    <property type="entry name" value="MetI-like"/>
    <property type="match status" value="1"/>
</dbReference>
<keyword evidence="4 10" id="KW-1003">Cell membrane</keyword>
<feature type="transmembrane region" description="Helical" evidence="9">
    <location>
        <begin position="188"/>
        <end position="206"/>
    </location>
</feature>
<keyword evidence="7 9" id="KW-1133">Transmembrane helix</keyword>
<feature type="transmembrane region" description="Helical" evidence="9">
    <location>
        <begin position="155"/>
        <end position="176"/>
    </location>
</feature>
<keyword evidence="8 9" id="KW-0472">Membrane</keyword>
<evidence type="ECO:0000259" key="11">
    <source>
        <dbReference type="PROSITE" id="PS50928"/>
    </source>
</evidence>
<evidence type="ECO:0000256" key="9">
    <source>
        <dbReference type="RuleBase" id="RU363032"/>
    </source>
</evidence>
<evidence type="ECO:0000256" key="8">
    <source>
        <dbReference type="ARBA" id="ARBA00023136"/>
    </source>
</evidence>
<feature type="transmembrane region" description="Helical" evidence="9">
    <location>
        <begin position="108"/>
        <end position="135"/>
    </location>
</feature>
<dbReference type="PROSITE" id="PS50928">
    <property type="entry name" value="ABC_TM1"/>
    <property type="match status" value="1"/>
</dbReference>
<reference evidence="12 13" key="1">
    <citation type="submission" date="2019-03" db="EMBL/GenBank/DDBJ databases">
        <title>Genomic Encyclopedia of Type Strains, Phase IV (KMG-IV): sequencing the most valuable type-strain genomes for metagenomic binning, comparative biology and taxonomic classification.</title>
        <authorList>
            <person name="Goeker M."/>
        </authorList>
    </citation>
    <scope>NUCLEOTIDE SEQUENCE [LARGE SCALE GENOMIC DNA]</scope>
    <source>
        <strain evidence="12 13">DSM 24629</strain>
    </source>
</reference>